<evidence type="ECO:0000313" key="4">
    <source>
        <dbReference type="Proteomes" id="UP000054270"/>
    </source>
</evidence>
<feature type="transmembrane region" description="Helical" evidence="1">
    <location>
        <begin position="41"/>
        <end position="65"/>
    </location>
</feature>
<sequence length="456" mass="50057">MSASLMSTPSSSHNEKRKAHALVQSAKFLDDSKGATAARAIYLKIFFGGCVMILVLIFGIMSIFWGSLWKIPAHNLPGWIVDFDGEIIGKGVSQALSIPSALSKVTWMVMPASNFPGGPVEVGAAVLEERTWMAIIINEGSTSRLNQSLNSPNPTYNGSQAITVFGVEARNENAYRIILRPTVQATLDAISRGFANQVAQQAANLSNLPAILATSPQTITAPIAYELVNLAPFDIPVATAVTFVGLIYQVILSFFIVMIGQAARDSAGLTDGLETGSLISLRMISSFTAYFFLSLFYCLLSLAFQLNFSHKFGSSGFLVFWMLNYVGMLALGLALESLITLLTVKFIPFFMLTWIITNVSVCTFPIEVLPNFYRYGYAMPFYNVSRAMRTIVFGTKNRVGFSFGILVVWISVSCITLPLIQWLVRRRPQSLPTTFQDDVREGEEEEYTVATKKAVA</sequence>
<proteinExistence type="predicted"/>
<feature type="domain" description="DUF3533" evidence="2">
    <location>
        <begin position="50"/>
        <end position="414"/>
    </location>
</feature>
<dbReference type="Pfam" id="PF12051">
    <property type="entry name" value="DUF3533"/>
    <property type="match status" value="1"/>
</dbReference>
<keyword evidence="1" id="KW-0472">Membrane</keyword>
<evidence type="ECO:0000256" key="1">
    <source>
        <dbReference type="SAM" id="Phobius"/>
    </source>
</evidence>
<dbReference type="GO" id="GO:0016020">
    <property type="term" value="C:membrane"/>
    <property type="evidence" value="ECO:0007669"/>
    <property type="project" value="TreeGrafter"/>
</dbReference>
<keyword evidence="1" id="KW-0812">Transmembrane</keyword>
<name>A0A0D2NXX7_HYPSF</name>
<evidence type="ECO:0000259" key="2">
    <source>
        <dbReference type="Pfam" id="PF12051"/>
    </source>
</evidence>
<organism evidence="3 4">
    <name type="scientific">Hypholoma sublateritium (strain FD-334 SS-4)</name>
    <dbReference type="NCBI Taxonomy" id="945553"/>
    <lineage>
        <taxon>Eukaryota</taxon>
        <taxon>Fungi</taxon>
        <taxon>Dikarya</taxon>
        <taxon>Basidiomycota</taxon>
        <taxon>Agaricomycotina</taxon>
        <taxon>Agaricomycetes</taxon>
        <taxon>Agaricomycetidae</taxon>
        <taxon>Agaricales</taxon>
        <taxon>Agaricineae</taxon>
        <taxon>Strophariaceae</taxon>
        <taxon>Hypholoma</taxon>
    </lineage>
</organism>
<feature type="transmembrane region" description="Helical" evidence="1">
    <location>
        <begin position="399"/>
        <end position="420"/>
    </location>
</feature>
<keyword evidence="4" id="KW-1185">Reference proteome</keyword>
<dbReference type="OMA" id="CISKIAR"/>
<feature type="transmembrane region" description="Helical" evidence="1">
    <location>
        <begin position="235"/>
        <end position="259"/>
    </location>
</feature>
<evidence type="ECO:0000313" key="3">
    <source>
        <dbReference type="EMBL" id="KJA21331.1"/>
    </source>
</evidence>
<dbReference type="AlphaFoldDB" id="A0A0D2NXX7"/>
<dbReference type="InterPro" id="IPR022703">
    <property type="entry name" value="DUF3533"/>
</dbReference>
<gene>
    <name evidence="3" type="ORF">HYPSUDRAFT_42197</name>
</gene>
<protein>
    <recommendedName>
        <fullName evidence="2">DUF3533 domain-containing protein</fullName>
    </recommendedName>
</protein>
<accession>A0A0D2NXX7</accession>
<feature type="transmembrane region" description="Helical" evidence="1">
    <location>
        <begin position="287"/>
        <end position="306"/>
    </location>
</feature>
<feature type="transmembrane region" description="Helical" evidence="1">
    <location>
        <begin position="346"/>
        <end position="366"/>
    </location>
</feature>
<dbReference type="PANTHER" id="PTHR34814:SF1">
    <property type="entry name" value="NITROSOGUANIDINE RESISTANCE PROTEIN SNG1"/>
    <property type="match status" value="1"/>
</dbReference>
<dbReference type="PANTHER" id="PTHR34814">
    <property type="entry name" value="NITROSOGUANIDINE RESISTANCE PROTEIN SNG1"/>
    <property type="match status" value="1"/>
</dbReference>
<keyword evidence="1" id="KW-1133">Transmembrane helix</keyword>
<dbReference type="EMBL" id="KN817559">
    <property type="protein sequence ID" value="KJA21331.1"/>
    <property type="molecule type" value="Genomic_DNA"/>
</dbReference>
<dbReference type="OrthoDB" id="2140105at2759"/>
<dbReference type="Proteomes" id="UP000054270">
    <property type="component" value="Unassembled WGS sequence"/>
</dbReference>
<reference evidence="4" key="1">
    <citation type="submission" date="2014-04" db="EMBL/GenBank/DDBJ databases">
        <title>Evolutionary Origins and Diversification of the Mycorrhizal Mutualists.</title>
        <authorList>
            <consortium name="DOE Joint Genome Institute"/>
            <consortium name="Mycorrhizal Genomics Consortium"/>
            <person name="Kohler A."/>
            <person name="Kuo A."/>
            <person name="Nagy L.G."/>
            <person name="Floudas D."/>
            <person name="Copeland A."/>
            <person name="Barry K.W."/>
            <person name="Cichocki N."/>
            <person name="Veneault-Fourrey C."/>
            <person name="LaButti K."/>
            <person name="Lindquist E.A."/>
            <person name="Lipzen A."/>
            <person name="Lundell T."/>
            <person name="Morin E."/>
            <person name="Murat C."/>
            <person name="Riley R."/>
            <person name="Ohm R."/>
            <person name="Sun H."/>
            <person name="Tunlid A."/>
            <person name="Henrissat B."/>
            <person name="Grigoriev I.V."/>
            <person name="Hibbett D.S."/>
            <person name="Martin F."/>
        </authorList>
    </citation>
    <scope>NUCLEOTIDE SEQUENCE [LARGE SCALE GENOMIC DNA]</scope>
    <source>
        <strain evidence="4">FD-334 SS-4</strain>
    </source>
</reference>
<dbReference type="InterPro" id="IPR053001">
    <property type="entry name" value="MNNG_permease-like"/>
</dbReference>
<feature type="transmembrane region" description="Helical" evidence="1">
    <location>
        <begin position="318"/>
        <end position="339"/>
    </location>
</feature>
<dbReference type="STRING" id="945553.A0A0D2NXX7"/>